<dbReference type="GO" id="GO:0000027">
    <property type="term" value="P:ribosomal large subunit assembly"/>
    <property type="evidence" value="ECO:0007669"/>
    <property type="project" value="TreeGrafter"/>
</dbReference>
<name>A0AA41S7Q4_PAPNU</name>
<organism evidence="3 4">
    <name type="scientific">Papaver nudicaule</name>
    <name type="common">Iceland poppy</name>
    <dbReference type="NCBI Taxonomy" id="74823"/>
    <lineage>
        <taxon>Eukaryota</taxon>
        <taxon>Viridiplantae</taxon>
        <taxon>Streptophyta</taxon>
        <taxon>Embryophyta</taxon>
        <taxon>Tracheophyta</taxon>
        <taxon>Spermatophyta</taxon>
        <taxon>Magnoliopsida</taxon>
        <taxon>Ranunculales</taxon>
        <taxon>Papaveraceae</taxon>
        <taxon>Papaveroideae</taxon>
        <taxon>Papaver</taxon>
    </lineage>
</organism>
<dbReference type="PANTHER" id="PTHR48103">
    <property type="entry name" value="MIDASIN-RELATED"/>
    <property type="match status" value="1"/>
</dbReference>
<comment type="caution">
    <text evidence="3">The sequence shown here is derived from an EMBL/GenBank/DDBJ whole genome shotgun (WGS) entry which is preliminary data.</text>
</comment>
<dbReference type="GO" id="GO:0005524">
    <property type="term" value="F:ATP binding"/>
    <property type="evidence" value="ECO:0007669"/>
    <property type="project" value="UniProtKB-KW"/>
</dbReference>
<gene>
    <name evidence="3" type="ORF">MKW94_022609</name>
</gene>
<keyword evidence="4" id="KW-1185">Reference proteome</keyword>
<dbReference type="GO" id="GO:0030687">
    <property type="term" value="C:preribosome, large subunit precursor"/>
    <property type="evidence" value="ECO:0007669"/>
    <property type="project" value="TreeGrafter"/>
</dbReference>
<feature type="non-terminal residue" evidence="3">
    <location>
        <position position="494"/>
    </location>
</feature>
<evidence type="ECO:0000313" key="4">
    <source>
        <dbReference type="Proteomes" id="UP001177140"/>
    </source>
</evidence>
<keyword evidence="1" id="KW-0547">Nucleotide-binding</keyword>
<dbReference type="GO" id="GO:0005634">
    <property type="term" value="C:nucleus"/>
    <property type="evidence" value="ECO:0007669"/>
    <property type="project" value="TreeGrafter"/>
</dbReference>
<keyword evidence="2" id="KW-0067">ATP-binding</keyword>
<dbReference type="GO" id="GO:0000055">
    <property type="term" value="P:ribosomal large subunit export from nucleus"/>
    <property type="evidence" value="ECO:0007669"/>
    <property type="project" value="TreeGrafter"/>
</dbReference>
<dbReference type="AlphaFoldDB" id="A0AA41S7Q4"/>
<accession>A0AA41S7Q4</accession>
<sequence length="494" mass="56966">MDEWVDHWIEHMENLGRIDKSDVSTKLPVYLTTQIQKRWIDLKVSLQMLLREATSLANEWKDVNRKYNDRRSFPTFSWLLQMTGLDWHKYIVSEDNDINVSNQPNRWPSLQASSHDLVHLRPELTSNSDWVMANVYYGRSLSLMRLLQRIQKEFPDEFSLKQAELLEDFLGHLNTILKEQRGVACSFSDHLEQLRISAAASSLAFSSNAVDADGDREPFILSKQTLMDDCPFVVSDHTMEYCMWQQEHLFDSLYIISRESTWLLRKLKDSRFASPSFIKESDKILEIIVPFISKFKKTKESLNQYLLDKCFPFVEEGKMMQLIQENRAISDQFGNHIKVFQAKGVGKGSVIKNILDCLEYACKISMDDYGEKNILSSLDAKFTKAVQETIELVDELTTNLNSIRLSTLTGGSPLGNITLWRILFESSLVDFRLDLIIKRHGEAVRLGFKLLGEYNSPTVSCHVQTHLNQLHAKISLLLSDGNKVLLDFVAMHRT</sequence>
<evidence type="ECO:0000313" key="3">
    <source>
        <dbReference type="EMBL" id="MCL7028048.1"/>
    </source>
</evidence>
<dbReference type="Proteomes" id="UP001177140">
    <property type="component" value="Unassembled WGS sequence"/>
</dbReference>
<evidence type="ECO:0000256" key="1">
    <source>
        <dbReference type="ARBA" id="ARBA00022741"/>
    </source>
</evidence>
<proteinExistence type="predicted"/>
<dbReference type="PANTHER" id="PTHR48103:SF2">
    <property type="entry name" value="MIDASIN"/>
    <property type="match status" value="1"/>
</dbReference>
<evidence type="ECO:0000256" key="2">
    <source>
        <dbReference type="ARBA" id="ARBA00022840"/>
    </source>
</evidence>
<reference evidence="3" key="1">
    <citation type="submission" date="2022-03" db="EMBL/GenBank/DDBJ databases">
        <title>A functionally conserved STORR gene fusion in Papaver species that diverged 16.8 million years ago.</title>
        <authorList>
            <person name="Catania T."/>
        </authorList>
    </citation>
    <scope>NUCLEOTIDE SEQUENCE</scope>
    <source>
        <strain evidence="3">S-191538</strain>
    </source>
</reference>
<protein>
    <submittedName>
        <fullName evidence="3">Uncharacterized protein</fullName>
    </submittedName>
</protein>
<dbReference type="EMBL" id="JAJJMA010074988">
    <property type="protein sequence ID" value="MCL7028048.1"/>
    <property type="molecule type" value="Genomic_DNA"/>
</dbReference>